<gene>
    <name evidence="2" type="ORF">CLLU_34720</name>
</gene>
<dbReference type="InterPro" id="IPR027417">
    <property type="entry name" value="P-loop_NTPase"/>
</dbReference>
<dbReference type="OrthoDB" id="9809324at2"/>
<evidence type="ECO:0000313" key="2">
    <source>
        <dbReference type="EMBL" id="PRR79628.1"/>
    </source>
</evidence>
<dbReference type="Gene3D" id="3.40.50.300">
    <property type="entry name" value="P-loop containing nucleotide triphosphate hydrolases"/>
    <property type="match status" value="1"/>
</dbReference>
<dbReference type="Pfam" id="PF13304">
    <property type="entry name" value="AAA_21"/>
    <property type="match status" value="1"/>
</dbReference>
<evidence type="ECO:0000313" key="3">
    <source>
        <dbReference type="Proteomes" id="UP000237798"/>
    </source>
</evidence>
<keyword evidence="3" id="KW-1185">Reference proteome</keyword>
<dbReference type="RefSeq" id="WP_106011009.1">
    <property type="nucleotide sequence ID" value="NZ_PVXP01000099.1"/>
</dbReference>
<proteinExistence type="predicted"/>
<dbReference type="InterPro" id="IPR003959">
    <property type="entry name" value="ATPase_AAA_core"/>
</dbReference>
<comment type="caution">
    <text evidence="2">The sequence shown here is derived from an EMBL/GenBank/DDBJ whole genome shotgun (WGS) entry which is preliminary data.</text>
</comment>
<dbReference type="SUPFAM" id="SSF52540">
    <property type="entry name" value="P-loop containing nucleoside triphosphate hydrolases"/>
    <property type="match status" value="1"/>
</dbReference>
<dbReference type="EMBL" id="PVXP01000099">
    <property type="protein sequence ID" value="PRR79628.1"/>
    <property type="molecule type" value="Genomic_DNA"/>
</dbReference>
<accession>A0A2T0B6U5</accession>
<sequence length="330" mass="38154">MKLKINVKTVHLFLILSIIAEKIINIGLYKCLFSESNNIKLNYEFKIEDNIINYNINYDVENRLMAEDLLLNDRIMLNRIGQSAKSYITDNKVFTDIDKESLLLRSIYFNTKFNNYPVLKTWFNYLINSVYLDAFLRRGINPSHSKLDLVEYLKNNGVDDINNFFKKYNFGQLVEYSNASVGKLISIDTSGDKSIFFKRDDIGEPIPFAMESLGNKNLLNMLPAFFHVIKNGGMLIIDEFSSTFHNDLEELLIRYFMGKSNNSQVFVVSHSTNLLSNTIFRPDQEYAVEFRGSDGSIINRFSNEKPREAQNIEKMYVSGVFGGKPVYEDE</sequence>
<dbReference type="Proteomes" id="UP000237798">
    <property type="component" value="Unassembled WGS sequence"/>
</dbReference>
<protein>
    <recommendedName>
        <fullName evidence="1">ATPase AAA-type core domain-containing protein</fullName>
    </recommendedName>
</protein>
<name>A0A2T0B6U5_9CLOT</name>
<feature type="domain" description="ATPase AAA-type core" evidence="1">
    <location>
        <begin position="142"/>
        <end position="276"/>
    </location>
</feature>
<organism evidence="2 3">
    <name type="scientific">Clostridium luticellarii</name>
    <dbReference type="NCBI Taxonomy" id="1691940"/>
    <lineage>
        <taxon>Bacteria</taxon>
        <taxon>Bacillati</taxon>
        <taxon>Bacillota</taxon>
        <taxon>Clostridia</taxon>
        <taxon>Eubacteriales</taxon>
        <taxon>Clostridiaceae</taxon>
        <taxon>Clostridium</taxon>
    </lineage>
</organism>
<evidence type="ECO:0000259" key="1">
    <source>
        <dbReference type="Pfam" id="PF13304"/>
    </source>
</evidence>
<reference evidence="2 3" key="1">
    <citation type="submission" date="2018-03" db="EMBL/GenBank/DDBJ databases">
        <title>Genome sequence of Clostridium luticellarii DSM 29923.</title>
        <authorList>
            <person name="Poehlein A."/>
            <person name="Daniel R."/>
        </authorList>
    </citation>
    <scope>NUCLEOTIDE SEQUENCE [LARGE SCALE GENOMIC DNA]</scope>
    <source>
        <strain evidence="2 3">DSM 29923</strain>
    </source>
</reference>
<dbReference type="AlphaFoldDB" id="A0A2T0B6U5"/>
<dbReference type="GO" id="GO:0005524">
    <property type="term" value="F:ATP binding"/>
    <property type="evidence" value="ECO:0007669"/>
    <property type="project" value="InterPro"/>
</dbReference>
<dbReference type="GO" id="GO:0016887">
    <property type="term" value="F:ATP hydrolysis activity"/>
    <property type="evidence" value="ECO:0007669"/>
    <property type="project" value="InterPro"/>
</dbReference>